<dbReference type="InterPro" id="IPR037523">
    <property type="entry name" value="VOC_core"/>
</dbReference>
<dbReference type="Gene3D" id="3.10.180.10">
    <property type="entry name" value="2,3-Dihydroxybiphenyl 1,2-Dioxygenase, domain 1"/>
    <property type="match status" value="1"/>
</dbReference>
<dbReference type="GO" id="GO:0016829">
    <property type="term" value="F:lyase activity"/>
    <property type="evidence" value="ECO:0007669"/>
    <property type="project" value="UniProtKB-KW"/>
</dbReference>
<dbReference type="EMBL" id="BSEN01000015">
    <property type="protein sequence ID" value="GLJ77673.1"/>
    <property type="molecule type" value="Genomic_DNA"/>
</dbReference>
<name>A0A9W6HCP4_9MICO</name>
<evidence type="ECO:0000313" key="3">
    <source>
        <dbReference type="Proteomes" id="UP001142372"/>
    </source>
</evidence>
<gene>
    <name evidence="2" type="ORF">GCM10017584_32470</name>
</gene>
<feature type="domain" description="VOC" evidence="1">
    <location>
        <begin position="1"/>
        <end position="113"/>
    </location>
</feature>
<dbReference type="PROSITE" id="PS51819">
    <property type="entry name" value="VOC"/>
    <property type="match status" value="1"/>
</dbReference>
<dbReference type="Pfam" id="PF00903">
    <property type="entry name" value="Glyoxalase"/>
    <property type="match status" value="1"/>
</dbReference>
<reference evidence="2" key="1">
    <citation type="journal article" date="2014" name="Int. J. Syst. Evol. Microbiol.">
        <title>Complete genome sequence of Corynebacterium casei LMG S-19264T (=DSM 44701T), isolated from a smear-ripened cheese.</title>
        <authorList>
            <consortium name="US DOE Joint Genome Institute (JGI-PGF)"/>
            <person name="Walter F."/>
            <person name="Albersmeier A."/>
            <person name="Kalinowski J."/>
            <person name="Ruckert C."/>
        </authorList>
    </citation>
    <scope>NUCLEOTIDE SEQUENCE</scope>
    <source>
        <strain evidence="2">VKM Ac-1401</strain>
    </source>
</reference>
<comment type="caution">
    <text evidence="2">The sequence shown here is derived from an EMBL/GenBank/DDBJ whole genome shotgun (WGS) entry which is preliminary data.</text>
</comment>
<sequence>MSVTVPVPDQDRALEFYRDVLGCEVRYDGEPWPGARMVEVVPPGSSVGIVLLPADSEIPVALRLGTDDAQAAFDRVKEAGSTLHNDAPISLGGGTPMFFFDDPFGNGLVYIQEG</sequence>
<dbReference type="Proteomes" id="UP001142372">
    <property type="component" value="Unassembled WGS sequence"/>
</dbReference>
<keyword evidence="2" id="KW-0456">Lyase</keyword>
<dbReference type="InterPro" id="IPR029068">
    <property type="entry name" value="Glyas_Bleomycin-R_OHBP_Dase"/>
</dbReference>
<reference evidence="2" key="2">
    <citation type="submission" date="2023-01" db="EMBL/GenBank/DDBJ databases">
        <authorList>
            <person name="Sun Q."/>
            <person name="Evtushenko L."/>
        </authorList>
    </citation>
    <scope>NUCLEOTIDE SEQUENCE</scope>
    <source>
        <strain evidence="2">VKM Ac-1401</strain>
    </source>
</reference>
<dbReference type="InterPro" id="IPR004360">
    <property type="entry name" value="Glyas_Fos-R_dOase_dom"/>
</dbReference>
<organism evidence="2 3">
    <name type="scientific">Leifsonia poae</name>
    <dbReference type="NCBI Taxonomy" id="110933"/>
    <lineage>
        <taxon>Bacteria</taxon>
        <taxon>Bacillati</taxon>
        <taxon>Actinomycetota</taxon>
        <taxon>Actinomycetes</taxon>
        <taxon>Micrococcales</taxon>
        <taxon>Microbacteriaceae</taxon>
        <taxon>Leifsonia</taxon>
    </lineage>
</organism>
<dbReference type="AlphaFoldDB" id="A0A9W6HCP4"/>
<dbReference type="SUPFAM" id="SSF54593">
    <property type="entry name" value="Glyoxalase/Bleomycin resistance protein/Dihydroxybiphenyl dioxygenase"/>
    <property type="match status" value="1"/>
</dbReference>
<accession>A0A9W6HCP4</accession>
<proteinExistence type="predicted"/>
<protein>
    <submittedName>
        <fullName evidence="2">Lyase</fullName>
    </submittedName>
</protein>
<keyword evidence="3" id="KW-1185">Reference proteome</keyword>
<evidence type="ECO:0000313" key="2">
    <source>
        <dbReference type="EMBL" id="GLJ77673.1"/>
    </source>
</evidence>
<evidence type="ECO:0000259" key="1">
    <source>
        <dbReference type="PROSITE" id="PS51819"/>
    </source>
</evidence>